<accession>A0A545TCP4</accession>
<name>A0A545TCP4_9GAMM</name>
<dbReference type="Proteomes" id="UP000317839">
    <property type="component" value="Unassembled WGS sequence"/>
</dbReference>
<dbReference type="EMBL" id="VIKR01000002">
    <property type="protein sequence ID" value="TQV74979.1"/>
    <property type="molecule type" value="Genomic_DNA"/>
</dbReference>
<reference evidence="2 3" key="1">
    <citation type="submission" date="2019-06" db="EMBL/GenBank/DDBJ databases">
        <title>Draft genome of Aliikangiella marina GYP-15.</title>
        <authorList>
            <person name="Wang G."/>
        </authorList>
    </citation>
    <scope>NUCLEOTIDE SEQUENCE [LARGE SCALE GENOMIC DNA]</scope>
    <source>
        <strain evidence="2 3">GYP-15</strain>
    </source>
</reference>
<protein>
    <recommendedName>
        <fullName evidence="4">DUF1302 domain-containing protein</fullName>
    </recommendedName>
</protein>
<evidence type="ECO:0000256" key="1">
    <source>
        <dbReference type="SAM" id="SignalP"/>
    </source>
</evidence>
<organism evidence="2 3">
    <name type="scientific">Aliikangiella marina</name>
    <dbReference type="NCBI Taxonomy" id="1712262"/>
    <lineage>
        <taxon>Bacteria</taxon>
        <taxon>Pseudomonadati</taxon>
        <taxon>Pseudomonadota</taxon>
        <taxon>Gammaproteobacteria</taxon>
        <taxon>Oceanospirillales</taxon>
        <taxon>Pleioneaceae</taxon>
        <taxon>Aliikangiella</taxon>
    </lineage>
</organism>
<sequence>MAKLLKIVSWLLLASWLPKALAVDFNGELKFQSLAAKTDTSSALALSGAQDYHLNQFNFRGLIDFQKANWAVDLDYLLVAENSTDIALLSAPSMSPPSQLFWDLEKHLSASDPTYIQHAIDRVNVKYSSENWVFKIGRQALTWGNGVVFQPLDLFNPFSPDAKDTSYKPGIDAIYYQYLFSDGADLQLLWVPRKNQVGQRESDLDSFALKYLFFADEIQAEILIAEDYQDKTYGIGLVGPLGEAIWKFDLVSQEFEQDEFWSFDLNIQYSWQWFDRPVSGHIEYYQNGFADRRATTLESLSPALLDRLQKGQIFSVAKKNLTMGVQIQLEALWTLSTNLIYELDQDSHLLLTNLIFNSSDVSNLLFGLQVKSGEKGSQYGGIFLTNNRQVIADSGNQLFIRYEYYY</sequence>
<evidence type="ECO:0008006" key="4">
    <source>
        <dbReference type="Google" id="ProtNLM"/>
    </source>
</evidence>
<dbReference type="AlphaFoldDB" id="A0A545TCP4"/>
<dbReference type="OrthoDB" id="6284745at2"/>
<keyword evidence="3" id="KW-1185">Reference proteome</keyword>
<proteinExistence type="predicted"/>
<feature type="signal peptide" evidence="1">
    <location>
        <begin position="1"/>
        <end position="22"/>
    </location>
</feature>
<keyword evidence="1" id="KW-0732">Signal</keyword>
<feature type="chain" id="PRO_5021885087" description="DUF1302 domain-containing protein" evidence="1">
    <location>
        <begin position="23"/>
        <end position="406"/>
    </location>
</feature>
<dbReference type="RefSeq" id="WP_142941597.1">
    <property type="nucleotide sequence ID" value="NZ_VIKR01000002.1"/>
</dbReference>
<evidence type="ECO:0000313" key="3">
    <source>
        <dbReference type="Proteomes" id="UP000317839"/>
    </source>
</evidence>
<comment type="caution">
    <text evidence="2">The sequence shown here is derived from an EMBL/GenBank/DDBJ whole genome shotgun (WGS) entry which is preliminary data.</text>
</comment>
<gene>
    <name evidence="2" type="ORF">FLL45_08535</name>
</gene>
<evidence type="ECO:0000313" key="2">
    <source>
        <dbReference type="EMBL" id="TQV74979.1"/>
    </source>
</evidence>